<dbReference type="Pfam" id="PF10592">
    <property type="entry name" value="AIPR"/>
    <property type="match status" value="1"/>
</dbReference>
<feature type="domain" description="Abortive infection phage resistance protein N-terminal" evidence="2">
    <location>
        <begin position="2"/>
        <end position="139"/>
    </location>
</feature>
<dbReference type="HOGENOM" id="CLU_019647_0_0_0"/>
<evidence type="ECO:0000259" key="2">
    <source>
        <dbReference type="Pfam" id="PF22879"/>
    </source>
</evidence>
<evidence type="ECO:0000259" key="1">
    <source>
        <dbReference type="Pfam" id="PF10592"/>
    </source>
</evidence>
<dbReference type="EMBL" id="CP000360">
    <property type="protein sequence ID" value="ABF43269.1"/>
    <property type="molecule type" value="Genomic_DNA"/>
</dbReference>
<name>Q1IIN1_KORVE</name>
<organism evidence="3 4">
    <name type="scientific">Koribacter versatilis (strain Ellin345)</name>
    <dbReference type="NCBI Taxonomy" id="204669"/>
    <lineage>
        <taxon>Bacteria</taxon>
        <taxon>Pseudomonadati</taxon>
        <taxon>Acidobacteriota</taxon>
        <taxon>Terriglobia</taxon>
        <taxon>Terriglobales</taxon>
        <taxon>Candidatus Korobacteraceae</taxon>
        <taxon>Candidatus Korobacter</taxon>
    </lineage>
</organism>
<dbReference type="InterPro" id="IPR018891">
    <property type="entry name" value="AIPR_C"/>
</dbReference>
<dbReference type="eggNOG" id="ENOG502Z7VT">
    <property type="taxonomic scope" value="Bacteria"/>
</dbReference>
<protein>
    <recommendedName>
        <fullName evidence="5">AIPR protein</fullName>
    </recommendedName>
</protein>
<dbReference type="EnsemblBacteria" id="ABF43269">
    <property type="protein sequence ID" value="ABF43269"/>
    <property type="gene ID" value="Acid345_4269"/>
</dbReference>
<dbReference type="KEGG" id="aba:Acid345_4269"/>
<accession>Q1IIN1</accession>
<evidence type="ECO:0000313" key="3">
    <source>
        <dbReference type="EMBL" id="ABF43269.1"/>
    </source>
</evidence>
<sequence>MSDFEPCYFRGTGARKRSIGVDGFAFDDADGSVRLFIAEFGGGEEPETLTQTDAKSHFARLQAFCEEAVSGKLHREIEESNPAAGLAQLLFKERGAVTRFRLYLITDAEMSSRIRDWPESEISNIKAEFHIWDIVRFQRAFESRTGKDELEVDLQELVEGGVPCLGASVDSDEYLAYLCVIPGEALANIYDEYGSRLLEGNVRSFLSTKGRVNKGIRQTILTRPHMFFAFNNGIACTASKVDVVTGPSGLRITKASDLQIVNGGQTTASLAAAKRNDKAALDHVFVQMKLSVVPPERSGQVIPEISRCANSQNRVSDADFFSNHEFHRRIEQISRKLWAPAVGGAQHGTQWFYERARGQYLNEQSGLSLSDRKRFVLQHPRHQVIAKTDLAKYENAWRQLPHLVSQGAQKNFLSFSSYASDAWDKNEVQFNDEYFKRVVAKAILFRRTEQIVSKQRWYQGGYRANIVAYSISKLSRMIEVEAPGRALDFRSIWLRQALTPATETQIAKIAESVFDVIVNPAGGFQNITEWGKKELCWKRVAELEIPLDSTFYKELADHESDLQQKKDSAVDQKIEIGIEQQASVLQLGASYWKQIREFGAREGLLSPDDISILGLACLIPNKVPSEKQSSRLLQMKTRMESEGFPIRTIATGAS</sequence>
<dbReference type="Pfam" id="PF22879">
    <property type="entry name" value="AIPR_N"/>
    <property type="match status" value="1"/>
</dbReference>
<evidence type="ECO:0000313" key="4">
    <source>
        <dbReference type="Proteomes" id="UP000002432"/>
    </source>
</evidence>
<dbReference type="STRING" id="204669.Acid345_4269"/>
<evidence type="ECO:0008006" key="5">
    <source>
        <dbReference type="Google" id="ProtNLM"/>
    </source>
</evidence>
<dbReference type="AlphaFoldDB" id="Q1IIN1"/>
<gene>
    <name evidence="3" type="ordered locus">Acid345_4269</name>
</gene>
<dbReference type="Proteomes" id="UP000002432">
    <property type="component" value="Chromosome"/>
</dbReference>
<proteinExistence type="predicted"/>
<dbReference type="InterPro" id="IPR055101">
    <property type="entry name" value="AIPR_N"/>
</dbReference>
<feature type="domain" description="Abortive phage infection protein C-terminal" evidence="1">
    <location>
        <begin position="198"/>
        <end position="520"/>
    </location>
</feature>
<keyword evidence="4" id="KW-1185">Reference proteome</keyword>
<reference evidence="3 4" key="1">
    <citation type="journal article" date="2009" name="Appl. Environ. Microbiol.">
        <title>Three genomes from the phylum Acidobacteria provide insight into the lifestyles of these microorganisms in soils.</title>
        <authorList>
            <person name="Ward N.L."/>
            <person name="Challacombe J.F."/>
            <person name="Janssen P.H."/>
            <person name="Henrissat B."/>
            <person name="Coutinho P.M."/>
            <person name="Wu M."/>
            <person name="Xie G."/>
            <person name="Haft D.H."/>
            <person name="Sait M."/>
            <person name="Badger J."/>
            <person name="Barabote R.D."/>
            <person name="Bradley B."/>
            <person name="Brettin T.S."/>
            <person name="Brinkac L.M."/>
            <person name="Bruce D."/>
            <person name="Creasy T."/>
            <person name="Daugherty S.C."/>
            <person name="Davidsen T.M."/>
            <person name="DeBoy R.T."/>
            <person name="Detter J.C."/>
            <person name="Dodson R.J."/>
            <person name="Durkin A.S."/>
            <person name="Ganapathy A."/>
            <person name="Gwinn-Giglio M."/>
            <person name="Han C.S."/>
            <person name="Khouri H."/>
            <person name="Kiss H."/>
            <person name="Kothari S.P."/>
            <person name="Madupu R."/>
            <person name="Nelson K.E."/>
            <person name="Nelson W.C."/>
            <person name="Paulsen I."/>
            <person name="Penn K."/>
            <person name="Ren Q."/>
            <person name="Rosovitz M.J."/>
            <person name="Selengut J.D."/>
            <person name="Shrivastava S."/>
            <person name="Sullivan S.A."/>
            <person name="Tapia R."/>
            <person name="Thompson L.S."/>
            <person name="Watkins K.L."/>
            <person name="Yang Q."/>
            <person name="Yu C."/>
            <person name="Zafar N."/>
            <person name="Zhou L."/>
            <person name="Kuske C.R."/>
        </authorList>
    </citation>
    <scope>NUCLEOTIDE SEQUENCE [LARGE SCALE GENOMIC DNA]</scope>
    <source>
        <strain evidence="3 4">Ellin345</strain>
    </source>
</reference>